<feature type="transmembrane region" description="Helical" evidence="2">
    <location>
        <begin position="147"/>
        <end position="169"/>
    </location>
</feature>
<dbReference type="eggNOG" id="ENOG502TDF5">
    <property type="taxonomic scope" value="Eukaryota"/>
</dbReference>
<reference evidence="3 4" key="1">
    <citation type="journal article" date="2013" name="BMC Genomics">
        <title>Genomics-driven discovery of the pneumocandin biosynthetic gene cluster in the fungus Glarea lozoyensis.</title>
        <authorList>
            <person name="Chen L."/>
            <person name="Yue Q."/>
            <person name="Zhang X."/>
            <person name="Xiang M."/>
            <person name="Wang C."/>
            <person name="Li S."/>
            <person name="Che Y."/>
            <person name="Ortiz-Lopez F.J."/>
            <person name="Bills G.F."/>
            <person name="Liu X."/>
            <person name="An Z."/>
        </authorList>
    </citation>
    <scope>NUCLEOTIDE SEQUENCE [LARGE SCALE GENOMIC DNA]</scope>
    <source>
        <strain evidence="4">ATCC 20868 / MF5171</strain>
    </source>
</reference>
<dbReference type="GeneID" id="19470465"/>
<evidence type="ECO:0000256" key="2">
    <source>
        <dbReference type="SAM" id="Phobius"/>
    </source>
</evidence>
<proteinExistence type="predicted"/>
<dbReference type="EMBL" id="KE145372">
    <property type="protein sequence ID" value="EPE24843.1"/>
    <property type="molecule type" value="Genomic_DNA"/>
</dbReference>
<organism evidence="3 4">
    <name type="scientific">Glarea lozoyensis (strain ATCC 20868 / MF5171)</name>
    <dbReference type="NCBI Taxonomy" id="1116229"/>
    <lineage>
        <taxon>Eukaryota</taxon>
        <taxon>Fungi</taxon>
        <taxon>Dikarya</taxon>
        <taxon>Ascomycota</taxon>
        <taxon>Pezizomycotina</taxon>
        <taxon>Leotiomycetes</taxon>
        <taxon>Helotiales</taxon>
        <taxon>Helotiaceae</taxon>
        <taxon>Glarea</taxon>
    </lineage>
</organism>
<dbReference type="HOGENOM" id="CLU_1102865_0_0_1"/>
<name>S3DDY2_GLAL2</name>
<keyword evidence="2" id="KW-0472">Membrane</keyword>
<keyword evidence="2" id="KW-1133">Transmembrane helix</keyword>
<dbReference type="OrthoDB" id="3440285at2759"/>
<evidence type="ECO:0000313" key="3">
    <source>
        <dbReference type="EMBL" id="EPE24843.1"/>
    </source>
</evidence>
<accession>S3DDY2</accession>
<evidence type="ECO:0000256" key="1">
    <source>
        <dbReference type="SAM" id="MobiDB-lite"/>
    </source>
</evidence>
<feature type="region of interest" description="Disordered" evidence="1">
    <location>
        <begin position="109"/>
        <end position="141"/>
    </location>
</feature>
<protein>
    <submittedName>
        <fullName evidence="3">Uncharacterized protein</fullName>
    </submittedName>
</protein>
<feature type="compositionally biased region" description="Low complexity" evidence="1">
    <location>
        <begin position="109"/>
        <end position="136"/>
    </location>
</feature>
<evidence type="ECO:0000313" key="4">
    <source>
        <dbReference type="Proteomes" id="UP000016922"/>
    </source>
</evidence>
<dbReference type="KEGG" id="glz:GLAREA_11424"/>
<gene>
    <name evidence="3" type="ORF">GLAREA_11424</name>
</gene>
<keyword evidence="4" id="KW-1185">Reference proteome</keyword>
<dbReference type="AlphaFoldDB" id="S3DDY2"/>
<dbReference type="RefSeq" id="XP_008087758.1">
    <property type="nucleotide sequence ID" value="XM_008089567.1"/>
</dbReference>
<dbReference type="Proteomes" id="UP000016922">
    <property type="component" value="Unassembled WGS sequence"/>
</dbReference>
<sequence>MQGPAGSFYIDVNGPFDYILENHAPGETRFPLLCHGEIGSENNPDGPGNNSPVRFTFFSNAAQAAKTISQSQNLTSDTVSTTLVGSSMTETTKGVSANTTSISTSSVLLSSASPSNTPAVSTRTSSESSSTSSYVSPPSPTPINTGAIVGGIIGGMALLSSVVVALLFLQKYRHNNADISPASIATTTEPTQPIFNLFTSRQNRNGKLGIVGVQEGNDITHPHPVNEVSGTGLTSKPPGRLSHDFDAIAIGN</sequence>
<keyword evidence="2" id="KW-0812">Transmembrane</keyword>